<sequence length="374" mass="40395">MSGIFGHHDEDLGLNGAATDLLGRPSLSRQGGLGDDGPLSSTAENGRNHDPLCLPSTSGEAPHQVSQPLNSYIGLLKLSLELAEDRNIIETQAPLDVKHPSPLPECPPVEQSRFINRVLNQSARFWDILKKMSTEVESQQPRAGNGSNSIGIRSNGVNNVNSRGHAPTRGFDSGVWLGSTRSVTSDGGSNRVDMDLFGMPVSSSSAATGASVMPQRADHVLVVNLIMTYVYLLRNCRAVFARLYQALDMTATAESQSALRLPSMQFGDFQLDNNLAVQVKVLVEMMSGMLLRIGSTLGISPIGVIFPANGNASPPAEDLDYRLPFMSDPLAVSVREIILSQERAQNGVAQPGEAPPLREILSNLRRLLERRYCV</sequence>
<dbReference type="EMBL" id="KB932835">
    <property type="protein sequence ID" value="EOO03322.1"/>
    <property type="molecule type" value="Genomic_DNA"/>
</dbReference>
<dbReference type="GeneID" id="19321313"/>
<dbReference type="eggNOG" id="ENOG502T6GM">
    <property type="taxonomic scope" value="Eukaryota"/>
</dbReference>
<dbReference type="RefSeq" id="XP_007911965.1">
    <property type="nucleotide sequence ID" value="XM_007913774.1"/>
</dbReference>
<gene>
    <name evidence="2" type="ORF">UCRPA7_1187</name>
</gene>
<feature type="compositionally biased region" description="Polar residues" evidence="1">
    <location>
        <begin position="55"/>
        <end position="65"/>
    </location>
</feature>
<dbReference type="Proteomes" id="UP000014074">
    <property type="component" value="Unassembled WGS sequence"/>
</dbReference>
<protein>
    <submittedName>
        <fullName evidence="2">Uncharacterized protein</fullName>
    </submittedName>
</protein>
<evidence type="ECO:0000313" key="3">
    <source>
        <dbReference type="Proteomes" id="UP000014074"/>
    </source>
</evidence>
<feature type="region of interest" description="Disordered" evidence="1">
    <location>
        <begin position="23"/>
        <end position="65"/>
    </location>
</feature>
<evidence type="ECO:0000256" key="1">
    <source>
        <dbReference type="SAM" id="MobiDB-lite"/>
    </source>
</evidence>
<keyword evidence="3" id="KW-1185">Reference proteome</keyword>
<dbReference type="KEGG" id="tmn:UCRPA7_1187"/>
<organism evidence="2 3">
    <name type="scientific">Phaeoacremonium minimum (strain UCR-PA7)</name>
    <name type="common">Esca disease fungus</name>
    <name type="synonym">Togninia minima</name>
    <dbReference type="NCBI Taxonomy" id="1286976"/>
    <lineage>
        <taxon>Eukaryota</taxon>
        <taxon>Fungi</taxon>
        <taxon>Dikarya</taxon>
        <taxon>Ascomycota</taxon>
        <taxon>Pezizomycotina</taxon>
        <taxon>Sordariomycetes</taxon>
        <taxon>Sordariomycetidae</taxon>
        <taxon>Togniniales</taxon>
        <taxon>Togniniaceae</taxon>
        <taxon>Phaeoacremonium</taxon>
    </lineage>
</organism>
<dbReference type="AlphaFoldDB" id="R8BVE1"/>
<accession>R8BVE1</accession>
<evidence type="ECO:0000313" key="2">
    <source>
        <dbReference type="EMBL" id="EOO03322.1"/>
    </source>
</evidence>
<dbReference type="HOGENOM" id="CLU_740072_0_0_1"/>
<proteinExistence type="predicted"/>
<reference evidence="3" key="1">
    <citation type="journal article" date="2013" name="Genome Announc.">
        <title>Draft genome sequence of the ascomycete Phaeoacremonium aleophilum strain UCR-PA7, a causal agent of the esca disease complex in grapevines.</title>
        <authorList>
            <person name="Blanco-Ulate B."/>
            <person name="Rolshausen P."/>
            <person name="Cantu D."/>
        </authorList>
    </citation>
    <scope>NUCLEOTIDE SEQUENCE [LARGE SCALE GENOMIC DNA]</scope>
    <source>
        <strain evidence="3">UCR-PA7</strain>
    </source>
</reference>
<name>R8BVE1_PHAM7</name>
<dbReference type="OrthoDB" id="4222821at2759"/>